<dbReference type="EMBL" id="LT594626">
    <property type="protein sequence ID" value="SBT87394.1"/>
    <property type="molecule type" value="Genomic_DNA"/>
</dbReference>
<dbReference type="GeneID" id="39867299"/>
<name>A0A1D3JLC6_PLAMA</name>
<dbReference type="OrthoDB" id="391560at2759"/>
<evidence type="ECO:0000313" key="2">
    <source>
        <dbReference type="Proteomes" id="UP000219813"/>
    </source>
</evidence>
<dbReference type="RefSeq" id="XP_028860403.1">
    <property type="nucleotide sequence ID" value="XM_029003459.1"/>
</dbReference>
<proteinExistence type="predicted"/>
<dbReference type="VEuPathDB" id="PlasmoDB:PmUG01_05025700"/>
<dbReference type="OMA" id="FWRYYLA"/>
<sequence>MLLMNTRVAGCGLPFCKLAFAFRLNSGVSLVGCRKQFGSTAKVDDLKNAILNYYHSAQNFVQRRKEHEQAIKNYFKEYMEKGPIITSAQMEDIFLSAEEKNILNEDIKEINNFVQNKCNEKFEMTNNYVKSVVEKTELMKVLTICGIHIVPKILVFYLTEIILNLKRFLEIHKNNIVTYECRTKKNSYVRINNYYYDKEKVEVPFFLIFKSLSNVLYSLSENLMQKNEIYEYIKEEILKNYIPINDIINKAPSFLNISLLFFFINTWLLVDNDREIKTLCLDNMNKYINSISDDEINISADDIFYFILTIRLFFLTFSYNDVLNYLNNFSKNIISSLVCFPHNCEFPYNEQDEKYIYIANYMNKNNKYVELKNIKVHPFHFPLSSLKNKIIYILEKAEDYYENDVNTLRAYNFWRYFIATRENYKLLTVCRKDEYSTLFTDDKQDSILVKYANKDYVYNFEETVNMHLKSDTKR</sequence>
<dbReference type="AlphaFoldDB" id="A0A1D3JLC6"/>
<gene>
    <name evidence="1" type="primary">PmUG01_05025700</name>
    <name evidence="1" type="ORF">PMUG01_05025700</name>
</gene>
<dbReference type="Proteomes" id="UP000219813">
    <property type="component" value="Chromosome 5"/>
</dbReference>
<organism evidence="1 2">
    <name type="scientific">Plasmodium malariae</name>
    <dbReference type="NCBI Taxonomy" id="5858"/>
    <lineage>
        <taxon>Eukaryota</taxon>
        <taxon>Sar</taxon>
        <taxon>Alveolata</taxon>
        <taxon>Apicomplexa</taxon>
        <taxon>Aconoidasida</taxon>
        <taxon>Haemosporida</taxon>
        <taxon>Plasmodiidae</taxon>
        <taxon>Plasmodium</taxon>
        <taxon>Plasmodium (Plasmodium)</taxon>
    </lineage>
</organism>
<dbReference type="KEGG" id="pmal:PMUG01_05025700"/>
<accession>A0A1D3JLC6</accession>
<protein>
    <submittedName>
        <fullName evidence="1">Uncharacterized protein</fullName>
    </submittedName>
</protein>
<reference evidence="1 2" key="1">
    <citation type="submission" date="2016-06" db="EMBL/GenBank/DDBJ databases">
        <authorList>
            <consortium name="Pathogen Informatics"/>
        </authorList>
    </citation>
    <scope>NUCLEOTIDE SEQUENCE [LARGE SCALE GENOMIC DNA]</scope>
</reference>
<keyword evidence="2" id="KW-1185">Reference proteome</keyword>
<evidence type="ECO:0000313" key="1">
    <source>
        <dbReference type="EMBL" id="SBT87394.1"/>
    </source>
</evidence>